<dbReference type="PRINTS" id="PR00732">
    <property type="entry name" value="GLHYDRLASE4"/>
</dbReference>
<evidence type="ECO:0000256" key="12">
    <source>
        <dbReference type="RuleBase" id="RU361152"/>
    </source>
</evidence>
<dbReference type="InterPro" id="IPR053715">
    <property type="entry name" value="GH4_Enzyme_sf"/>
</dbReference>
<evidence type="ECO:0000313" key="14">
    <source>
        <dbReference type="EMBL" id="GGI21154.1"/>
    </source>
</evidence>
<comment type="cofactor">
    <cofactor evidence="1">
        <name>Mn(2+)</name>
        <dbReference type="ChEBI" id="CHEBI:29035"/>
    </cofactor>
</comment>
<evidence type="ECO:0000259" key="13">
    <source>
        <dbReference type="Pfam" id="PF11975"/>
    </source>
</evidence>
<keyword evidence="10" id="KW-0533">Nickel</keyword>
<dbReference type="AlphaFoldDB" id="A0AA88B6T4"/>
<evidence type="ECO:0000256" key="6">
    <source>
        <dbReference type="ARBA" id="ARBA00023211"/>
    </source>
</evidence>
<evidence type="ECO:0000256" key="7">
    <source>
        <dbReference type="ARBA" id="ARBA00023277"/>
    </source>
</evidence>
<keyword evidence="10" id="KW-0170">Cobalt</keyword>
<evidence type="ECO:0000256" key="3">
    <source>
        <dbReference type="ARBA" id="ARBA00022723"/>
    </source>
</evidence>
<reference evidence="14" key="1">
    <citation type="journal article" date="2014" name="Int. J. Syst. Evol. Microbiol.">
        <title>Complete genome sequence of Corynebacterium casei LMG S-19264T (=DSM 44701T), isolated from a smear-ripened cheese.</title>
        <authorList>
            <consortium name="US DOE Joint Genome Institute (JGI-PGF)"/>
            <person name="Walter F."/>
            <person name="Albersmeier A."/>
            <person name="Kalinowski J."/>
            <person name="Ruckert C."/>
        </authorList>
    </citation>
    <scope>NUCLEOTIDE SEQUENCE</scope>
    <source>
        <strain evidence="14">CGMCC 1.15034</strain>
    </source>
</reference>
<feature type="site" description="Increases basicity of active site Tyr" evidence="11">
    <location>
        <position position="134"/>
    </location>
</feature>
<evidence type="ECO:0000256" key="5">
    <source>
        <dbReference type="ARBA" id="ARBA00023027"/>
    </source>
</evidence>
<keyword evidence="5 12" id="KW-0520">NAD</keyword>
<feature type="binding site" evidence="10">
    <location>
        <position position="193"/>
    </location>
    <ligand>
        <name>Mn(2+)</name>
        <dbReference type="ChEBI" id="CHEBI:29035"/>
    </ligand>
</feature>
<comment type="caution">
    <text evidence="14">The sequence shown here is derived from an EMBL/GenBank/DDBJ whole genome shotgun (WGS) entry which is preliminary data.</text>
</comment>
<keyword evidence="10" id="KW-0408">Iron</keyword>
<keyword evidence="4 12" id="KW-0378">Hydrolase</keyword>
<gene>
    <name evidence="14" type="primary">melA</name>
    <name evidence="14" type="ORF">GCM10010987_12900</name>
</gene>
<dbReference type="InterPro" id="IPR001088">
    <property type="entry name" value="Glyco_hydro_4"/>
</dbReference>
<dbReference type="Proteomes" id="UP000625079">
    <property type="component" value="Unassembled WGS sequence"/>
</dbReference>
<keyword evidence="6 10" id="KW-0464">Manganese</keyword>
<evidence type="ECO:0000256" key="4">
    <source>
        <dbReference type="ARBA" id="ARBA00022801"/>
    </source>
</evidence>
<reference evidence="14" key="2">
    <citation type="submission" date="2022-12" db="EMBL/GenBank/DDBJ databases">
        <authorList>
            <person name="Sun Q."/>
            <person name="Zhou Y."/>
        </authorList>
    </citation>
    <scope>NUCLEOTIDE SEQUENCE</scope>
    <source>
        <strain evidence="14">CGMCC 1.15034</strain>
    </source>
</reference>
<proteinExistence type="inferred from homology"/>
<dbReference type="InterPro" id="IPR015955">
    <property type="entry name" value="Lactate_DH/Glyco_Ohase_4_C"/>
</dbReference>
<sequence length="448" mass="49464">MILRKIGFGKQRMLNRGDRSIEMPSMSKIVFLGASSAAFGMSMFRDLFSTSDLAGSELILVGRNIERLDRSLRLAQLLNEKKGAGLRIESTTDWRAALDGADFVVHSTAIDRNRLWRFDFEVPRKYGIRHTLGENGGPGGLFFTLRTLPVVFGFVREMERRCPRALFINFSNPESRIILALGQHSTIRSLGLCHGIFLARGQVASILGLPEERIDVWGAGLNHFQCLMQIRDRETGADLYPLLKEKEKSVNASVAPLTRKLLRGFGYWLGCGDAHVGEYLSFGWEAGEGGYNFGWDEDERGKLMRLIDDVLAGRASIPSWWFQPSGERAATIISSVLLDRKQLIESAVVPNCGIIPNLPVNAAVEVPVVADAAGIHPVSLGPLPDAVSKLMAIQVGVQQLAVEAAMQGSKELALQALLIDPVINSEDAARGLLDELWEINRPYIRRCI</sequence>
<feature type="binding site" evidence="9">
    <location>
        <position position="172"/>
    </location>
    <ligand>
        <name>substrate</name>
    </ligand>
</feature>
<keyword evidence="8 12" id="KW-0326">Glycosidase</keyword>
<dbReference type="SUPFAM" id="SSF51735">
    <property type="entry name" value="NAD(P)-binding Rossmann-fold domains"/>
    <property type="match status" value="1"/>
</dbReference>
<organism evidence="14 15">
    <name type="scientific">Bradyrhizobium guangdongense</name>
    <dbReference type="NCBI Taxonomy" id="1325090"/>
    <lineage>
        <taxon>Bacteria</taxon>
        <taxon>Pseudomonadati</taxon>
        <taxon>Pseudomonadota</taxon>
        <taxon>Alphaproteobacteria</taxon>
        <taxon>Hyphomicrobiales</taxon>
        <taxon>Nitrobacteraceae</taxon>
        <taxon>Bradyrhizobium</taxon>
    </lineage>
</organism>
<dbReference type="Pfam" id="PF11975">
    <property type="entry name" value="Glyco_hydro_4C"/>
    <property type="match status" value="1"/>
</dbReference>
<evidence type="ECO:0000256" key="9">
    <source>
        <dbReference type="PIRSR" id="PIRSR601088-2"/>
    </source>
</evidence>
<comment type="cofactor">
    <cofactor evidence="12">
        <name>NAD(+)</name>
        <dbReference type="ChEBI" id="CHEBI:57540"/>
    </cofactor>
    <text evidence="12">Binds 1 NAD(+) per subunit.</text>
</comment>
<dbReference type="Gene3D" id="3.90.1820.10">
    <property type="entry name" value="AglA-like glucosidase"/>
    <property type="match status" value="1"/>
</dbReference>
<evidence type="ECO:0000256" key="1">
    <source>
        <dbReference type="ARBA" id="ARBA00001936"/>
    </source>
</evidence>
<evidence type="ECO:0000313" key="15">
    <source>
        <dbReference type="Proteomes" id="UP000625079"/>
    </source>
</evidence>
<feature type="binding site" evidence="10">
    <location>
        <position position="223"/>
    </location>
    <ligand>
        <name>Mn(2+)</name>
        <dbReference type="ChEBI" id="CHEBI:29035"/>
    </ligand>
</feature>
<name>A0AA88B6T4_9BRAD</name>
<evidence type="ECO:0000256" key="8">
    <source>
        <dbReference type="ARBA" id="ARBA00023295"/>
    </source>
</evidence>
<feature type="domain" description="Glycosyl hydrolase family 4 C-terminal" evidence="13">
    <location>
        <begin position="219"/>
        <end position="422"/>
    </location>
</feature>
<dbReference type="GO" id="GO:0046872">
    <property type="term" value="F:metal ion binding"/>
    <property type="evidence" value="ECO:0007669"/>
    <property type="project" value="UniProtKB-KW"/>
</dbReference>
<evidence type="ECO:0000256" key="2">
    <source>
        <dbReference type="ARBA" id="ARBA00010141"/>
    </source>
</evidence>
<dbReference type="InterPro" id="IPR022616">
    <property type="entry name" value="Glyco_hydro_4_C"/>
</dbReference>
<dbReference type="InterPro" id="IPR036291">
    <property type="entry name" value="NAD(P)-bd_dom_sf"/>
</dbReference>
<dbReference type="EMBL" id="BMHC01000002">
    <property type="protein sequence ID" value="GGI21154.1"/>
    <property type="molecule type" value="Genomic_DNA"/>
</dbReference>
<evidence type="ECO:0000256" key="10">
    <source>
        <dbReference type="PIRSR" id="PIRSR601088-3"/>
    </source>
</evidence>
<dbReference type="GO" id="GO:0016616">
    <property type="term" value="F:oxidoreductase activity, acting on the CH-OH group of donors, NAD or NADP as acceptor"/>
    <property type="evidence" value="ECO:0007669"/>
    <property type="project" value="InterPro"/>
</dbReference>
<accession>A0AA88B6T4</accession>
<dbReference type="PANTHER" id="PTHR32092">
    <property type="entry name" value="6-PHOSPHO-BETA-GLUCOSIDASE-RELATED"/>
    <property type="match status" value="1"/>
</dbReference>
<keyword evidence="3 10" id="KW-0479">Metal-binding</keyword>
<comment type="similarity">
    <text evidence="2 12">Belongs to the glycosyl hydrolase 4 family.</text>
</comment>
<dbReference type="GO" id="GO:0004553">
    <property type="term" value="F:hydrolase activity, hydrolyzing O-glycosyl compounds"/>
    <property type="evidence" value="ECO:0007669"/>
    <property type="project" value="InterPro"/>
</dbReference>
<evidence type="ECO:0000256" key="11">
    <source>
        <dbReference type="PIRSR" id="PIRSR601088-4"/>
    </source>
</evidence>
<dbReference type="SUPFAM" id="SSF56327">
    <property type="entry name" value="LDH C-terminal domain-like"/>
    <property type="match status" value="1"/>
</dbReference>
<dbReference type="GO" id="GO:0005975">
    <property type="term" value="P:carbohydrate metabolic process"/>
    <property type="evidence" value="ECO:0007669"/>
    <property type="project" value="InterPro"/>
</dbReference>
<dbReference type="PANTHER" id="PTHR32092:SF6">
    <property type="entry name" value="ALPHA-GALACTOSIDASE"/>
    <property type="match status" value="1"/>
</dbReference>
<keyword evidence="7" id="KW-0119">Carbohydrate metabolism</keyword>
<dbReference type="Pfam" id="PF02056">
    <property type="entry name" value="Glyco_hydro_4"/>
    <property type="match status" value="1"/>
</dbReference>
<protein>
    <submittedName>
        <fullName evidence="14">Alpha-glucosidase/alpha-galactosidase</fullName>
    </submittedName>
</protein>